<dbReference type="InParanoid" id="A0A218Z1F4"/>
<proteinExistence type="predicted"/>
<evidence type="ECO:0000313" key="2">
    <source>
        <dbReference type="EMBL" id="OWP01879.1"/>
    </source>
</evidence>
<accession>A0A218Z1F4</accession>
<evidence type="ECO:0000313" key="3">
    <source>
        <dbReference type="Proteomes" id="UP000242519"/>
    </source>
</evidence>
<feature type="domain" description="2EXR" evidence="1">
    <location>
        <begin position="97"/>
        <end position="188"/>
    </location>
</feature>
<keyword evidence="3" id="KW-1185">Reference proteome</keyword>
<sequence length="325" mass="36348">MNGQQSMPVAGNMSIVVNVACAVTMTMQMLLNALPDLDLGLFPQAASATHMAIFLYELPDALGLLFDGLQAILRHELPDPSGLLFIQVFKFVEGAFRFSHLPADLRFKIWALALPHERLIPLRGLTERPKSNRYHDPSLPTIYNVNHESRNETLRIYQLLESQSIDFGGSELTLIISRKMNLINPAVDRVTSTIRDFFLPATTSFGSPYLSLFHPAGTYLQAVQYLDIRSVKWCSVSPTLVKCGNRKLENFIGLQELRIIRPEGLLAPGTCTDCNCKLTTHDCKVFLETLFKSFVTRRRMASVPTVTIYDFYQLGTPPPGPASDN</sequence>
<evidence type="ECO:0000259" key="1">
    <source>
        <dbReference type="Pfam" id="PF20150"/>
    </source>
</evidence>
<protein>
    <recommendedName>
        <fullName evidence="1">2EXR domain-containing protein</fullName>
    </recommendedName>
</protein>
<dbReference type="PANTHER" id="PTHR35910:SF6">
    <property type="entry name" value="2EXR DOMAIN-CONTAINING PROTEIN"/>
    <property type="match status" value="1"/>
</dbReference>
<name>A0A218Z1F4_9HELO</name>
<dbReference type="OrthoDB" id="3513892at2759"/>
<dbReference type="Proteomes" id="UP000242519">
    <property type="component" value="Unassembled WGS sequence"/>
</dbReference>
<comment type="caution">
    <text evidence="2">The sequence shown here is derived from an EMBL/GenBank/DDBJ whole genome shotgun (WGS) entry which is preliminary data.</text>
</comment>
<organism evidence="2 3">
    <name type="scientific">Diplocarpon coronariae</name>
    <dbReference type="NCBI Taxonomy" id="2795749"/>
    <lineage>
        <taxon>Eukaryota</taxon>
        <taxon>Fungi</taxon>
        <taxon>Dikarya</taxon>
        <taxon>Ascomycota</taxon>
        <taxon>Pezizomycotina</taxon>
        <taxon>Leotiomycetes</taxon>
        <taxon>Helotiales</taxon>
        <taxon>Drepanopezizaceae</taxon>
        <taxon>Diplocarpon</taxon>
    </lineage>
</organism>
<dbReference type="AlphaFoldDB" id="A0A218Z1F4"/>
<dbReference type="InterPro" id="IPR045518">
    <property type="entry name" value="2EXR"/>
</dbReference>
<gene>
    <name evidence="2" type="ORF">B2J93_4729</name>
</gene>
<dbReference type="Pfam" id="PF20150">
    <property type="entry name" value="2EXR"/>
    <property type="match status" value="1"/>
</dbReference>
<dbReference type="PANTHER" id="PTHR35910">
    <property type="entry name" value="2EXR DOMAIN-CONTAINING PROTEIN"/>
    <property type="match status" value="1"/>
</dbReference>
<dbReference type="EMBL" id="MZNU01000257">
    <property type="protein sequence ID" value="OWP01879.1"/>
    <property type="molecule type" value="Genomic_DNA"/>
</dbReference>
<reference evidence="2 3" key="1">
    <citation type="submission" date="2017-04" db="EMBL/GenBank/DDBJ databases">
        <title>Draft genome sequence of Marssonina coronaria NL1: causal agent of apple blotch.</title>
        <authorList>
            <person name="Cheng Q."/>
        </authorList>
    </citation>
    <scope>NUCLEOTIDE SEQUENCE [LARGE SCALE GENOMIC DNA]</scope>
    <source>
        <strain evidence="2 3">NL1</strain>
    </source>
</reference>